<dbReference type="GO" id="GO:0005634">
    <property type="term" value="C:nucleus"/>
    <property type="evidence" value="ECO:0007669"/>
    <property type="project" value="UniProtKB-SubCell"/>
</dbReference>
<keyword evidence="8" id="KW-0378">Hydrolase</keyword>
<evidence type="ECO:0000256" key="1">
    <source>
        <dbReference type="ARBA" id="ARBA00004123"/>
    </source>
</evidence>
<dbReference type="GO" id="GO:0004521">
    <property type="term" value="F:RNA endonuclease activity"/>
    <property type="evidence" value="ECO:0007669"/>
    <property type="project" value="TreeGrafter"/>
</dbReference>
<evidence type="ECO:0000256" key="7">
    <source>
        <dbReference type="ARBA" id="ARBA00022771"/>
    </source>
</evidence>
<protein>
    <recommendedName>
        <fullName evidence="3">RNA-binding protein NOB1</fullName>
    </recommendedName>
</protein>
<name>A0A8J2S4S5_9CRUS</name>
<organism evidence="16 17">
    <name type="scientific">Daphnia galeata</name>
    <dbReference type="NCBI Taxonomy" id="27404"/>
    <lineage>
        <taxon>Eukaryota</taxon>
        <taxon>Metazoa</taxon>
        <taxon>Ecdysozoa</taxon>
        <taxon>Arthropoda</taxon>
        <taxon>Crustacea</taxon>
        <taxon>Branchiopoda</taxon>
        <taxon>Diplostraca</taxon>
        <taxon>Cladocera</taxon>
        <taxon>Anomopoda</taxon>
        <taxon>Daphniidae</taxon>
        <taxon>Daphnia</taxon>
    </lineage>
</organism>
<evidence type="ECO:0000313" key="16">
    <source>
        <dbReference type="EMBL" id="CAH0113574.1"/>
    </source>
</evidence>
<feature type="domain" description="Nin one binding (NOB1) Zn-ribbon-like" evidence="14">
    <location>
        <begin position="752"/>
        <end position="823"/>
    </location>
</feature>
<comment type="caution">
    <text evidence="16">The sequence shown here is derived from an EMBL/GenBank/DDBJ whole genome shotgun (WGS) entry which is preliminary data.</text>
</comment>
<accession>A0A8J2S4S5</accession>
<dbReference type="Proteomes" id="UP000789390">
    <property type="component" value="Unassembled WGS sequence"/>
</dbReference>
<evidence type="ECO:0000256" key="10">
    <source>
        <dbReference type="ARBA" id="ARBA00023242"/>
    </source>
</evidence>
<keyword evidence="7" id="KW-0863">Zinc-finger</keyword>
<reference evidence="16" key="1">
    <citation type="submission" date="2021-11" db="EMBL/GenBank/DDBJ databases">
        <authorList>
            <person name="Schell T."/>
        </authorList>
    </citation>
    <scope>NUCLEOTIDE SEQUENCE</scope>
    <source>
        <strain evidence="16">M5</strain>
    </source>
</reference>
<keyword evidence="10" id="KW-0539">Nucleus</keyword>
<keyword evidence="17" id="KW-1185">Reference proteome</keyword>
<keyword evidence="13" id="KW-0472">Membrane</keyword>
<keyword evidence="13" id="KW-1133">Transmembrane helix</keyword>
<keyword evidence="13" id="KW-0812">Transmembrane</keyword>
<evidence type="ECO:0000256" key="13">
    <source>
        <dbReference type="SAM" id="Phobius"/>
    </source>
</evidence>
<feature type="compositionally biased region" description="Acidic residues" evidence="12">
    <location>
        <begin position="665"/>
        <end position="697"/>
    </location>
</feature>
<comment type="function">
    <text evidence="11">May play a role in mRNA degradation. Endonuclease required for processing of 20S pre-rRNA precursor and biogenesis of 40S ribosomal subunits.</text>
</comment>
<proteinExistence type="inferred from homology"/>
<dbReference type="PANTHER" id="PTHR12814:SF2">
    <property type="entry name" value="RNA-BINDING PROTEIN NOB1"/>
    <property type="match status" value="1"/>
</dbReference>
<feature type="region of interest" description="Disordered" evidence="12">
    <location>
        <begin position="880"/>
        <end position="899"/>
    </location>
</feature>
<dbReference type="InterPro" id="IPR014881">
    <property type="entry name" value="NOB1_Zn-bd"/>
</dbReference>
<evidence type="ECO:0000256" key="8">
    <source>
        <dbReference type="ARBA" id="ARBA00022801"/>
    </source>
</evidence>
<dbReference type="FunFam" id="3.40.50.1010:FF:000018">
    <property type="entry name" value="RNA-binding protein NOB1"/>
    <property type="match status" value="1"/>
</dbReference>
<evidence type="ECO:0000256" key="4">
    <source>
        <dbReference type="ARBA" id="ARBA00022553"/>
    </source>
</evidence>
<dbReference type="Pfam" id="PF09786">
    <property type="entry name" value="CytochromB561_N"/>
    <property type="match status" value="1"/>
</dbReference>
<dbReference type="InterPro" id="IPR033411">
    <property type="entry name" value="Ribonuclease_PIN"/>
</dbReference>
<comment type="subcellular location">
    <subcellularLocation>
        <location evidence="1">Nucleus</location>
    </subcellularLocation>
</comment>
<feature type="domain" description="Ribonuclease PIN" evidence="15">
    <location>
        <begin position="490"/>
        <end position="576"/>
    </location>
</feature>
<dbReference type="Pfam" id="PF08772">
    <property type="entry name" value="Zn_ribbon_NOB1"/>
    <property type="match status" value="1"/>
</dbReference>
<keyword evidence="9" id="KW-0862">Zinc</keyword>
<dbReference type="EMBL" id="CAKKLH010000341">
    <property type="protein sequence ID" value="CAH0113574.1"/>
    <property type="molecule type" value="Genomic_DNA"/>
</dbReference>
<dbReference type="Pfam" id="PF17146">
    <property type="entry name" value="PIN_6"/>
    <property type="match status" value="1"/>
</dbReference>
<evidence type="ECO:0000256" key="3">
    <source>
        <dbReference type="ARBA" id="ARBA00018439"/>
    </source>
</evidence>
<keyword evidence="4" id="KW-0597">Phosphoprotein</keyword>
<dbReference type="PANTHER" id="PTHR12814">
    <property type="entry name" value="RNA-BINDING PROTEIN NOB1"/>
    <property type="match status" value="1"/>
</dbReference>
<dbReference type="SUPFAM" id="SSF144206">
    <property type="entry name" value="NOB1 zinc finger-like"/>
    <property type="match status" value="1"/>
</dbReference>
<dbReference type="InterPro" id="IPR036283">
    <property type="entry name" value="NOB1_Zf-like_sf"/>
</dbReference>
<comment type="similarity">
    <text evidence="2">Belongs to the NOB1 family.</text>
</comment>
<evidence type="ECO:0000259" key="14">
    <source>
        <dbReference type="Pfam" id="PF08772"/>
    </source>
</evidence>
<dbReference type="Gene3D" id="3.40.50.1010">
    <property type="entry name" value="5'-nuclease"/>
    <property type="match status" value="1"/>
</dbReference>
<dbReference type="GO" id="GO:0030688">
    <property type="term" value="C:preribosome, small subunit precursor"/>
    <property type="evidence" value="ECO:0007669"/>
    <property type="project" value="TreeGrafter"/>
</dbReference>
<keyword evidence="6" id="KW-0479">Metal-binding</keyword>
<sequence length="899" mass="100707">MDQNESLIVRTISKKRQILEVQNQKPWIVCNLIGALFLSYYMHLEEDCYEKTSTLLWYSSLVVCLIFILNFATGVFFYVKRTKIDPPVILSPQQKKLLGVRKDEIGFVTSTPSCSPIAKRPPSIPYIPVGSSPSSPAVKYQQAANQSTGNSSLQFQKGSNSSVLYTSQNWDLEDELYEEDSFMKMCKSIEREELQTSKGQSQDVTGLSTTASSWHYSPSASGIADFSPLLKKYTYQLSFTVPTAGTSGVDESTSTKSPAKIKGRDVWQQLGISDSQLLEYNEKFRLWLSSTVLQPLVAEINRINESLTAHGLADARIGESSLEKLRKTCQLAPVAANIPSLVEVLPYLEVTSHQDYLVRCLNQLATGGCMGNFRWDGGAKRKDLDDSCPTDSAVIMHCLATYLDSQLPAFTDRPDRRPFTGQYLVKCPEKPQPTLNPLIVEVQLNPPHYKLVMGPDEYELPKGRNNMLHTVILFFCHIEFKMTDKKISKLVADSAAFIRNAQMQDIAEVVYTIRDVVDEIRDAATKQRLRVLPYEIKMMEPSPDAIVQVTEFSKKTGDYASLSATDIKVMALTYQLEVEANGKEHLKTEPTIKKTIVIGPRPPRPDNGETLAGFYMPKAELKSEDEVEKVIEQLSEVLVQDESNKEEVHSEDQNTNEEKNGDSGKDEDEEGYDTEEGCEEEEEVEESTEEEEDDDDGGGWITPGNIQQVKHSMVGNTETVQLDVACLTTDFAMQNVLMHMGLHVVSLEGKLIHEARTYILRCYACFRTTSNVTKVFCPKCGNQTLKKVAVSLNEDGTLQIHINNRKKLTARGKKFSLPTPKGGKYACNPILVEDQREAQQRATRLGRTKTNALDPDYVAGNSPFAVNDVYSRAAQLGRTGRASNGFNRRNPTEFRKKKR</sequence>
<dbReference type="GO" id="GO:0016787">
    <property type="term" value="F:hydrolase activity"/>
    <property type="evidence" value="ECO:0007669"/>
    <property type="project" value="UniProtKB-KW"/>
</dbReference>
<dbReference type="Gene3D" id="6.20.210.10">
    <property type="entry name" value="Nin one binding (NOB1), Zn-ribbon-like"/>
    <property type="match status" value="1"/>
</dbReference>
<evidence type="ECO:0000259" key="15">
    <source>
        <dbReference type="Pfam" id="PF17146"/>
    </source>
</evidence>
<feature type="region of interest" description="Disordered" evidence="12">
    <location>
        <begin position="638"/>
        <end position="705"/>
    </location>
</feature>
<dbReference type="GO" id="GO:0030490">
    <property type="term" value="P:maturation of SSU-rRNA"/>
    <property type="evidence" value="ECO:0007669"/>
    <property type="project" value="TreeGrafter"/>
</dbReference>
<dbReference type="CDD" id="cd09876">
    <property type="entry name" value="PIN_Nob1-like"/>
    <property type="match status" value="1"/>
</dbReference>
<feature type="compositionally biased region" description="Basic and acidic residues" evidence="12">
    <location>
        <begin position="642"/>
        <end position="664"/>
    </location>
</feature>
<feature type="compositionally biased region" description="Basic and acidic residues" evidence="12">
    <location>
        <begin position="890"/>
        <end position="899"/>
    </location>
</feature>
<evidence type="ECO:0000256" key="5">
    <source>
        <dbReference type="ARBA" id="ARBA00022722"/>
    </source>
</evidence>
<evidence type="ECO:0000256" key="11">
    <source>
        <dbReference type="ARBA" id="ARBA00045628"/>
    </source>
</evidence>
<evidence type="ECO:0000256" key="12">
    <source>
        <dbReference type="SAM" id="MobiDB-lite"/>
    </source>
</evidence>
<feature type="transmembrane region" description="Helical" evidence="13">
    <location>
        <begin position="55"/>
        <end position="79"/>
    </location>
</feature>
<evidence type="ECO:0000256" key="6">
    <source>
        <dbReference type="ARBA" id="ARBA00022723"/>
    </source>
</evidence>
<dbReference type="AlphaFoldDB" id="A0A8J2S4S5"/>
<dbReference type="InterPro" id="IPR039907">
    <property type="entry name" value="NOB1"/>
</dbReference>
<keyword evidence="5" id="KW-0540">Nuclease</keyword>
<evidence type="ECO:0000256" key="2">
    <source>
        <dbReference type="ARBA" id="ARBA00005858"/>
    </source>
</evidence>
<evidence type="ECO:0000313" key="17">
    <source>
        <dbReference type="Proteomes" id="UP000789390"/>
    </source>
</evidence>
<dbReference type="OrthoDB" id="509821at2759"/>
<gene>
    <name evidence="16" type="ORF">DGAL_LOCUS17471</name>
</gene>
<evidence type="ECO:0000256" key="9">
    <source>
        <dbReference type="ARBA" id="ARBA00022833"/>
    </source>
</evidence>
<dbReference type="InterPro" id="IPR019176">
    <property type="entry name" value="Cytochrome_B561-rel"/>
</dbReference>
<dbReference type="GO" id="GO:0008270">
    <property type="term" value="F:zinc ion binding"/>
    <property type="evidence" value="ECO:0007669"/>
    <property type="project" value="UniProtKB-KW"/>
</dbReference>